<protein>
    <submittedName>
        <fullName evidence="2">Uncharacterized protein</fullName>
    </submittedName>
</protein>
<evidence type="ECO:0000313" key="3">
    <source>
        <dbReference type="Proteomes" id="UP001254608"/>
    </source>
</evidence>
<reference evidence="2 3" key="1">
    <citation type="submission" date="2023-09" db="EMBL/GenBank/DDBJ databases">
        <authorList>
            <person name="Rey-Velasco X."/>
        </authorList>
    </citation>
    <scope>NUCLEOTIDE SEQUENCE [LARGE SCALE GENOMIC DNA]</scope>
    <source>
        <strain evidence="2 3">W345</strain>
    </source>
</reference>
<feature type="chain" id="PRO_5045882402" evidence="1">
    <location>
        <begin position="23"/>
        <end position="101"/>
    </location>
</feature>
<sequence>MKQFKQMCAAVALLGAVSVASAQDYQQIEHSPSAGAMAFDLVVVRPISLVGTVLGTGLWVLQLPFNGIQAAADGEWSSAPGDKLVVEPFSYTFTRPLGQLE</sequence>
<dbReference type="EMBL" id="JAVRIC010000001">
    <property type="protein sequence ID" value="MDT0495799.1"/>
    <property type="molecule type" value="Genomic_DNA"/>
</dbReference>
<dbReference type="RefSeq" id="WP_311363193.1">
    <property type="nucleotide sequence ID" value="NZ_JAVRIC010000001.1"/>
</dbReference>
<evidence type="ECO:0000313" key="2">
    <source>
        <dbReference type="EMBL" id="MDT0495799.1"/>
    </source>
</evidence>
<dbReference type="Proteomes" id="UP001254608">
    <property type="component" value="Unassembled WGS sequence"/>
</dbReference>
<gene>
    <name evidence="2" type="ORF">RM530_00245</name>
</gene>
<evidence type="ECO:0000256" key="1">
    <source>
        <dbReference type="SAM" id="SignalP"/>
    </source>
</evidence>
<keyword evidence="3" id="KW-1185">Reference proteome</keyword>
<keyword evidence="1" id="KW-0732">Signal</keyword>
<organism evidence="2 3">
    <name type="scientific">Banduia mediterranea</name>
    <dbReference type="NCBI Taxonomy" id="3075609"/>
    <lineage>
        <taxon>Bacteria</taxon>
        <taxon>Pseudomonadati</taxon>
        <taxon>Pseudomonadota</taxon>
        <taxon>Gammaproteobacteria</taxon>
        <taxon>Nevskiales</taxon>
        <taxon>Algiphilaceae</taxon>
        <taxon>Banduia</taxon>
    </lineage>
</organism>
<comment type="caution">
    <text evidence="2">The sequence shown here is derived from an EMBL/GenBank/DDBJ whole genome shotgun (WGS) entry which is preliminary data.</text>
</comment>
<name>A0ABU2WD45_9GAMM</name>
<accession>A0ABU2WD45</accession>
<feature type="signal peptide" evidence="1">
    <location>
        <begin position="1"/>
        <end position="22"/>
    </location>
</feature>
<proteinExistence type="predicted"/>